<feature type="region of interest" description="Disordered" evidence="1">
    <location>
        <begin position="1"/>
        <end position="49"/>
    </location>
</feature>
<dbReference type="Proteomes" id="UP001595724">
    <property type="component" value="Unassembled WGS sequence"/>
</dbReference>
<dbReference type="SUPFAM" id="SSF47473">
    <property type="entry name" value="EF-hand"/>
    <property type="match status" value="1"/>
</dbReference>
<proteinExistence type="predicted"/>
<organism evidence="2 3">
    <name type="scientific">Luteimonas notoginsengisoli</name>
    <dbReference type="NCBI Taxonomy" id="1578200"/>
    <lineage>
        <taxon>Bacteria</taxon>
        <taxon>Pseudomonadati</taxon>
        <taxon>Pseudomonadota</taxon>
        <taxon>Gammaproteobacteria</taxon>
        <taxon>Lysobacterales</taxon>
        <taxon>Lysobacteraceae</taxon>
        <taxon>Luteimonas</taxon>
    </lineage>
</organism>
<gene>
    <name evidence="2" type="ORF">ACFOM9_09195</name>
</gene>
<evidence type="ECO:0008006" key="4">
    <source>
        <dbReference type="Google" id="ProtNLM"/>
    </source>
</evidence>
<evidence type="ECO:0000256" key="1">
    <source>
        <dbReference type="SAM" id="MobiDB-lite"/>
    </source>
</evidence>
<dbReference type="InterPro" id="IPR011992">
    <property type="entry name" value="EF-hand-dom_pair"/>
</dbReference>
<accession>A0ABV7UUA6</accession>
<feature type="compositionally biased region" description="Pro residues" evidence="1">
    <location>
        <begin position="1"/>
        <end position="23"/>
    </location>
</feature>
<reference evidence="3" key="1">
    <citation type="journal article" date="2019" name="Int. J. Syst. Evol. Microbiol.">
        <title>The Global Catalogue of Microorganisms (GCM) 10K type strain sequencing project: providing services to taxonomists for standard genome sequencing and annotation.</title>
        <authorList>
            <consortium name="The Broad Institute Genomics Platform"/>
            <consortium name="The Broad Institute Genome Sequencing Center for Infectious Disease"/>
            <person name="Wu L."/>
            <person name="Ma J."/>
        </authorList>
    </citation>
    <scope>NUCLEOTIDE SEQUENCE [LARGE SCALE GENOMIC DNA]</scope>
    <source>
        <strain evidence="3">KCTC 42211</strain>
    </source>
</reference>
<comment type="caution">
    <text evidence="2">The sequence shown here is derived from an EMBL/GenBank/DDBJ whole genome shotgun (WGS) entry which is preliminary data.</text>
</comment>
<dbReference type="EMBL" id="JBHRYF010000008">
    <property type="protein sequence ID" value="MFC3660239.1"/>
    <property type="molecule type" value="Genomic_DNA"/>
</dbReference>
<protein>
    <recommendedName>
        <fullName evidence="4">EF-hand domain-containing protein</fullName>
    </recommendedName>
</protein>
<sequence>MPPPIGPIPLPPPLPPRPIPLPPGADSRPPGVPYGTGTDGQPKPEQQLQAEFEATLASVNASGDLSTLDAVDNFRQTLTPELQRQYDAQLETLRNDPRIEFQYEPGVEPSPNAALEDMTLRGMVAATFGNPDIMESTITEAVSNNDQYNGGPDGDGYLVLRFYDGPARTDDGSEAAGWAMYGAGHIRMDANYTMSALSKGDSVPQHEFSHLMQGYNQREGQDSLFPGDFPYEDEMLSALASTDFVERGGETWPDLQNRFRQYPETLAREHPEIYRMMAEYAGYDPLTRQSSPPVRLDGTGDIQSASATLRQYFEQVGGGDDFITVDELQGMLDNPNFDLPVEVRAAAAFLLSSPAARYVVDTAASGKDSVDGRIGLGDLQAVDGLVDSGEYAYVLLDTAAGKGSRDGYISRNDFMAALSDPGIPPEIREQIVEILGDNPQVHLPPVFGGGIRY</sequence>
<name>A0ABV7UUA6_9GAMM</name>
<evidence type="ECO:0000313" key="2">
    <source>
        <dbReference type="EMBL" id="MFC3660239.1"/>
    </source>
</evidence>
<keyword evidence="3" id="KW-1185">Reference proteome</keyword>
<evidence type="ECO:0000313" key="3">
    <source>
        <dbReference type="Proteomes" id="UP001595724"/>
    </source>
</evidence>
<dbReference type="RefSeq" id="WP_386709346.1">
    <property type="nucleotide sequence ID" value="NZ_JBHRYF010000008.1"/>
</dbReference>